<dbReference type="Gene3D" id="3.10.450.50">
    <property type="match status" value="1"/>
</dbReference>
<evidence type="ECO:0000313" key="2">
    <source>
        <dbReference type="EMBL" id="WUG94077.1"/>
    </source>
</evidence>
<dbReference type="EMBL" id="CP107906">
    <property type="protein sequence ID" value="WUG94077.1"/>
    <property type="molecule type" value="Genomic_DNA"/>
</dbReference>
<accession>A0ABZ1NS12</accession>
<evidence type="ECO:0000313" key="3">
    <source>
        <dbReference type="Proteomes" id="UP001341259"/>
    </source>
</evidence>
<evidence type="ECO:0000259" key="1">
    <source>
        <dbReference type="Pfam" id="PF13577"/>
    </source>
</evidence>
<dbReference type="InterPro" id="IPR011944">
    <property type="entry name" value="Steroid_delta5-4_isomerase"/>
</dbReference>
<dbReference type="InterPro" id="IPR032710">
    <property type="entry name" value="NTF2-like_dom_sf"/>
</dbReference>
<keyword evidence="3" id="KW-1185">Reference proteome</keyword>
<dbReference type="SUPFAM" id="SSF54427">
    <property type="entry name" value="NTF2-like"/>
    <property type="match status" value="1"/>
</dbReference>
<gene>
    <name evidence="2" type="ORF">OHB29_14035</name>
</gene>
<reference evidence="2 3" key="1">
    <citation type="submission" date="2022-10" db="EMBL/GenBank/DDBJ databases">
        <title>The complete genomes of actinobacterial strains from the NBC collection.</title>
        <authorList>
            <person name="Joergensen T.S."/>
            <person name="Alvarez Arevalo M."/>
            <person name="Sterndorff E.B."/>
            <person name="Faurdal D."/>
            <person name="Vuksanovic O."/>
            <person name="Mourched A.-S."/>
            <person name="Charusanti P."/>
            <person name="Shaw S."/>
            <person name="Blin K."/>
            <person name="Weber T."/>
        </authorList>
    </citation>
    <scope>NUCLEOTIDE SEQUENCE [LARGE SCALE GENOMIC DNA]</scope>
    <source>
        <strain evidence="2 3">NBC_00456</strain>
    </source>
</reference>
<dbReference type="InterPro" id="IPR037401">
    <property type="entry name" value="SnoaL-like"/>
</dbReference>
<dbReference type="RefSeq" id="WP_328338313.1">
    <property type="nucleotide sequence ID" value="NZ_CP107906.1"/>
</dbReference>
<dbReference type="Proteomes" id="UP001341259">
    <property type="component" value="Chromosome"/>
</dbReference>
<protein>
    <submittedName>
        <fullName evidence="2">Nuclear transport factor 2 family protein</fullName>
    </submittedName>
</protein>
<dbReference type="Pfam" id="PF13577">
    <property type="entry name" value="SnoaL_4"/>
    <property type="match status" value="1"/>
</dbReference>
<proteinExistence type="predicted"/>
<dbReference type="NCBIfam" id="TIGR02246">
    <property type="entry name" value="SgcJ/EcaC family oxidoreductase"/>
    <property type="match status" value="1"/>
</dbReference>
<organism evidence="2 3">
    <name type="scientific">Streptomyces violaceus</name>
    <name type="common">Streptomyces venezuelae</name>
    <dbReference type="NCBI Taxonomy" id="1936"/>
    <lineage>
        <taxon>Bacteria</taxon>
        <taxon>Bacillati</taxon>
        <taxon>Actinomycetota</taxon>
        <taxon>Actinomycetes</taxon>
        <taxon>Kitasatosporales</taxon>
        <taxon>Streptomycetaceae</taxon>
        <taxon>Streptomyces</taxon>
    </lineage>
</organism>
<name>A0ABZ1NS12_STRVL</name>
<feature type="domain" description="SnoaL-like" evidence="1">
    <location>
        <begin position="17"/>
        <end position="142"/>
    </location>
</feature>
<sequence>MSLTNERNEDVDTATVQRLLDEVELRKLIQAVPRALDERDFDGYGAQFTEDAVMEIGREVRRGRQAIADGPRRDLPSLYEATYHHMGQIYVDVDEDEATILAYIVAYHLPKASEPMTHEDAGGKYHAVARRTENGWRIARLRLEIVLTQGDSMSLDV</sequence>